<evidence type="ECO:0000313" key="3">
    <source>
        <dbReference type="Proteomes" id="UP000019375"/>
    </source>
</evidence>
<feature type="compositionally biased region" description="Polar residues" evidence="1">
    <location>
        <begin position="182"/>
        <end position="195"/>
    </location>
</feature>
<reference evidence="3" key="1">
    <citation type="journal article" date="2013" name="Genome Announc.">
        <title>Genome sequence of the food spoilage yeast Zygosaccharomyces bailii CLIB 213(T).</title>
        <authorList>
            <person name="Galeote V."/>
            <person name="Bigey F."/>
            <person name="Devillers H."/>
            <person name="Neuveglise C."/>
            <person name="Dequin S."/>
        </authorList>
    </citation>
    <scope>NUCLEOTIDE SEQUENCE [LARGE SCALE GENOMIC DNA]</scope>
    <source>
        <strain evidence="3">CLIB 213 / ATCC 58445 / CBS 680 / CCRC 21525 / NBRC 1098 / NCYC 1416 / NRRL Y-2227</strain>
    </source>
</reference>
<feature type="compositionally biased region" description="Basic and acidic residues" evidence="1">
    <location>
        <begin position="133"/>
        <end position="144"/>
    </location>
</feature>
<evidence type="ECO:0000256" key="1">
    <source>
        <dbReference type="SAM" id="MobiDB-lite"/>
    </source>
</evidence>
<dbReference type="Proteomes" id="UP000019375">
    <property type="component" value="Unassembled WGS sequence"/>
</dbReference>
<feature type="compositionally biased region" description="Polar residues" evidence="1">
    <location>
        <begin position="145"/>
        <end position="174"/>
    </location>
</feature>
<dbReference type="OrthoDB" id="4067085at2759"/>
<evidence type="ECO:0000313" key="2">
    <source>
        <dbReference type="EMBL" id="CDF88379.1"/>
    </source>
</evidence>
<name>A0A8J2WWW4_ZYGB2</name>
<dbReference type="AlphaFoldDB" id="A0A8J2WWW4"/>
<accession>A0A8J2WWW4</accession>
<feature type="region of interest" description="Disordered" evidence="1">
    <location>
        <begin position="123"/>
        <end position="197"/>
    </location>
</feature>
<protein>
    <submittedName>
        <fullName evidence="2">BN860_08856g1_1</fullName>
    </submittedName>
</protein>
<gene>
    <name evidence="2" type="ORF">BN860_08856g</name>
</gene>
<keyword evidence="3" id="KW-1185">Reference proteome</keyword>
<sequence length="241" mass="26994">MVRVLKYDPSCSGKGRARPSLCLQRKYKSRKGSDYSHNSPEATRDLPPILFHNIRVAEMTNSLKLERITEGCLTASNAGMKTPLVIKTDPKYNNSHVEISVSSKKLNDYASIKSRKLTFVPSMSNRTPLSEQELSKLRDSDTIRPESSSESGTLTKGLSKFPNSSMTKNYSTALLRTGPEGRNSSDARPNLTNLPFSGRKFNSDVRLKLSRKNAELQPIQGYSTCTFRVKMNGQNKLEQKR</sequence>
<organism evidence="2 3">
    <name type="scientific">Zygosaccharomyces bailii (strain CLIB 213 / ATCC 58445 / CBS 680 / BCRC 21525 / NBRC 1098 / NCYC 1416 / NRRL Y-2227)</name>
    <dbReference type="NCBI Taxonomy" id="1333698"/>
    <lineage>
        <taxon>Eukaryota</taxon>
        <taxon>Fungi</taxon>
        <taxon>Dikarya</taxon>
        <taxon>Ascomycota</taxon>
        <taxon>Saccharomycotina</taxon>
        <taxon>Saccharomycetes</taxon>
        <taxon>Saccharomycetales</taxon>
        <taxon>Saccharomycetaceae</taxon>
        <taxon>Zygosaccharomyces</taxon>
    </lineage>
</organism>
<dbReference type="EMBL" id="HG316455">
    <property type="protein sequence ID" value="CDF88379.1"/>
    <property type="molecule type" value="Genomic_DNA"/>
</dbReference>
<feature type="compositionally biased region" description="Polar residues" evidence="1">
    <location>
        <begin position="123"/>
        <end position="132"/>
    </location>
</feature>
<proteinExistence type="predicted"/>